<dbReference type="SMART" id="SM00408">
    <property type="entry name" value="IGc2"/>
    <property type="match status" value="3"/>
</dbReference>
<dbReference type="SMART" id="SM00409">
    <property type="entry name" value="IG"/>
    <property type="match status" value="3"/>
</dbReference>
<sequence>MDLKCIVICLIASSLQKALAQDPRVVIKDTTPKTVFDSVGNGELTAHLNTDITMACVVENLPIGTNVNWKKIEKDAAGNDDPKQISIGQSVKVDNNRIKIESPTIFTWKLKIEQALFTDEGIYVCYVKAGDAINEVNDQRTIVVRQPPIIDVNKLTSRAKEVEEGSEFETMCTAIGTPEPVITWTRIGGARLPNGGTSLQQPLFQILETKAEDRGIYICTADNGIGRSQQRIELKVSFRPKIVFDNLRSTDVYQAVGYRTVIRCSISANPAVTAETCTWSDAKGNIIDGSDGRRTTKYGVGANDKYSYELIISQVAESDYGQYKCTATNKRGTTFETVRLMKSDTPQADGKTGQVQAASSIHISIVTIIMGATVAMLHLF</sequence>
<gene>
    <name evidence="5" type="ORF">OFUS_LOCUS20330</name>
</gene>
<dbReference type="PANTHER" id="PTHR12231:SF253">
    <property type="entry name" value="DPR-INTERACTING PROTEIN ETA, ISOFORM B-RELATED"/>
    <property type="match status" value="1"/>
</dbReference>
<dbReference type="PROSITE" id="PS50835">
    <property type="entry name" value="IG_LIKE"/>
    <property type="match status" value="3"/>
</dbReference>
<evidence type="ECO:0000256" key="3">
    <source>
        <dbReference type="ARBA" id="ARBA00023157"/>
    </source>
</evidence>
<dbReference type="SUPFAM" id="SSF48726">
    <property type="entry name" value="Immunoglobulin"/>
    <property type="match status" value="3"/>
</dbReference>
<dbReference type="InterPro" id="IPR007110">
    <property type="entry name" value="Ig-like_dom"/>
</dbReference>
<proteinExistence type="predicted"/>
<dbReference type="InterPro" id="IPR003598">
    <property type="entry name" value="Ig_sub2"/>
</dbReference>
<keyword evidence="2" id="KW-0677">Repeat</keyword>
<dbReference type="InterPro" id="IPR051170">
    <property type="entry name" value="Neural/epithelial_adhesion"/>
</dbReference>
<dbReference type="Pfam" id="PF07679">
    <property type="entry name" value="I-set"/>
    <property type="match status" value="2"/>
</dbReference>
<keyword evidence="1" id="KW-0732">Signal</keyword>
<evidence type="ECO:0000256" key="1">
    <source>
        <dbReference type="ARBA" id="ARBA00022729"/>
    </source>
</evidence>
<dbReference type="InterPro" id="IPR003599">
    <property type="entry name" value="Ig_sub"/>
</dbReference>
<keyword evidence="6" id="KW-1185">Reference proteome</keyword>
<dbReference type="Proteomes" id="UP000749559">
    <property type="component" value="Unassembled WGS sequence"/>
</dbReference>
<dbReference type="Gene3D" id="2.60.40.10">
    <property type="entry name" value="Immunoglobulins"/>
    <property type="match status" value="3"/>
</dbReference>
<dbReference type="InterPro" id="IPR036179">
    <property type="entry name" value="Ig-like_dom_sf"/>
</dbReference>
<protein>
    <submittedName>
        <fullName evidence="5">Uncharacterized protein</fullName>
    </submittedName>
</protein>
<keyword evidence="3" id="KW-1015">Disulfide bond</keyword>
<evidence type="ECO:0000256" key="4">
    <source>
        <dbReference type="ARBA" id="ARBA00023319"/>
    </source>
</evidence>
<dbReference type="AlphaFoldDB" id="A0A8J1XU02"/>
<dbReference type="PANTHER" id="PTHR12231">
    <property type="entry name" value="CTX-RELATED TYPE I TRANSMEMBRANE PROTEIN"/>
    <property type="match status" value="1"/>
</dbReference>
<dbReference type="CDD" id="cd00096">
    <property type="entry name" value="Ig"/>
    <property type="match status" value="1"/>
</dbReference>
<comment type="caution">
    <text evidence="5">The sequence shown here is derived from an EMBL/GenBank/DDBJ whole genome shotgun (WGS) entry which is preliminary data.</text>
</comment>
<dbReference type="EMBL" id="CAIIXF020000010">
    <property type="protein sequence ID" value="CAH1795851.1"/>
    <property type="molecule type" value="Genomic_DNA"/>
</dbReference>
<evidence type="ECO:0000313" key="6">
    <source>
        <dbReference type="Proteomes" id="UP000749559"/>
    </source>
</evidence>
<keyword evidence="4" id="KW-0393">Immunoglobulin domain</keyword>
<evidence type="ECO:0000256" key="2">
    <source>
        <dbReference type="ARBA" id="ARBA00022737"/>
    </source>
</evidence>
<dbReference type="InterPro" id="IPR013098">
    <property type="entry name" value="Ig_I-set"/>
</dbReference>
<reference evidence="5" key="1">
    <citation type="submission" date="2022-03" db="EMBL/GenBank/DDBJ databases">
        <authorList>
            <person name="Martin C."/>
        </authorList>
    </citation>
    <scope>NUCLEOTIDE SEQUENCE</scope>
</reference>
<accession>A0A8J1XU02</accession>
<dbReference type="OrthoDB" id="10010359at2759"/>
<organism evidence="5 6">
    <name type="scientific">Owenia fusiformis</name>
    <name type="common">Polychaete worm</name>
    <dbReference type="NCBI Taxonomy" id="6347"/>
    <lineage>
        <taxon>Eukaryota</taxon>
        <taxon>Metazoa</taxon>
        <taxon>Spiralia</taxon>
        <taxon>Lophotrochozoa</taxon>
        <taxon>Annelida</taxon>
        <taxon>Polychaeta</taxon>
        <taxon>Sedentaria</taxon>
        <taxon>Canalipalpata</taxon>
        <taxon>Sabellida</taxon>
        <taxon>Oweniida</taxon>
        <taxon>Oweniidae</taxon>
        <taxon>Owenia</taxon>
    </lineage>
</organism>
<evidence type="ECO:0000313" key="5">
    <source>
        <dbReference type="EMBL" id="CAH1795851.1"/>
    </source>
</evidence>
<name>A0A8J1XU02_OWEFU</name>
<dbReference type="InterPro" id="IPR013783">
    <property type="entry name" value="Ig-like_fold"/>
</dbReference>